<dbReference type="InterPro" id="IPR032710">
    <property type="entry name" value="NTF2-like_dom_sf"/>
</dbReference>
<dbReference type="Pfam" id="PF08332">
    <property type="entry name" value="CaMKII_AD"/>
    <property type="match status" value="2"/>
</dbReference>
<reference evidence="2 3" key="1">
    <citation type="journal article" date="2010" name="Plant Cell">
        <title>The Chlorella variabilis NC64A genome reveals adaptation to photosymbiosis, coevolution with viruses, and cryptic sex.</title>
        <authorList>
            <person name="Blanc G."/>
            <person name="Duncan G."/>
            <person name="Agarkova I."/>
            <person name="Borodovsky M."/>
            <person name="Gurnon J."/>
            <person name="Kuo A."/>
            <person name="Lindquist E."/>
            <person name="Lucas S."/>
            <person name="Pangilinan J."/>
            <person name="Polle J."/>
            <person name="Salamov A."/>
            <person name="Terry A."/>
            <person name="Yamada T."/>
            <person name="Dunigan D.D."/>
            <person name="Grigoriev I.V."/>
            <person name="Claverie J.M."/>
            <person name="Van Etten J.L."/>
        </authorList>
    </citation>
    <scope>NUCLEOTIDE SEQUENCE [LARGE SCALE GENOMIC DNA]</scope>
    <source>
        <strain evidence="2 3">NC64A</strain>
    </source>
</reference>
<dbReference type="RefSeq" id="XP_005849253.1">
    <property type="nucleotide sequence ID" value="XM_005849191.1"/>
</dbReference>
<evidence type="ECO:0000313" key="3">
    <source>
        <dbReference type="Proteomes" id="UP000008141"/>
    </source>
</evidence>
<dbReference type="KEGG" id="cvr:CHLNCDRAFT_143501"/>
<feature type="domain" description="Calcium/calmodulin-dependent protein kinase II association-domain" evidence="1">
    <location>
        <begin position="81"/>
        <end position="203"/>
    </location>
</feature>
<dbReference type="EMBL" id="GL433840">
    <property type="protein sequence ID" value="EFN57151.1"/>
    <property type="molecule type" value="Genomic_DNA"/>
</dbReference>
<dbReference type="OMA" id="VDYFTAF"/>
<dbReference type="GeneID" id="17356516"/>
<dbReference type="eggNOG" id="ENOG502S0Y2">
    <property type="taxonomic scope" value="Eukaryota"/>
</dbReference>
<protein>
    <recommendedName>
        <fullName evidence="1">Calcium/calmodulin-dependent protein kinase II association-domain domain-containing protein</fullName>
    </recommendedName>
</protein>
<dbReference type="InterPro" id="IPR013543">
    <property type="entry name" value="Ca/CaM-dep_prot_kinase-assoc"/>
</dbReference>
<feature type="domain" description="Calcium/calmodulin-dependent protein kinase II association-domain" evidence="1">
    <location>
        <begin position="211"/>
        <end position="333"/>
    </location>
</feature>
<name>E1ZB21_CHLVA</name>
<dbReference type="GO" id="GO:0005516">
    <property type="term" value="F:calmodulin binding"/>
    <property type="evidence" value="ECO:0007669"/>
    <property type="project" value="InterPro"/>
</dbReference>
<keyword evidence="3" id="KW-1185">Reference proteome</keyword>
<dbReference type="InParanoid" id="E1ZB21"/>
<accession>E1ZB21</accession>
<evidence type="ECO:0000259" key="1">
    <source>
        <dbReference type="Pfam" id="PF08332"/>
    </source>
</evidence>
<dbReference type="AlphaFoldDB" id="E1ZB21"/>
<dbReference type="InterPro" id="IPR011944">
    <property type="entry name" value="Steroid_delta5-4_isomerase"/>
</dbReference>
<dbReference type="SUPFAM" id="SSF54427">
    <property type="entry name" value="NTF2-like"/>
    <property type="match status" value="2"/>
</dbReference>
<sequence>MQTAMAQKLSLSSAPTAAVRKAGARRLPALRVASTTRCQAIAAKADEAVTIRFDASGKPVVSVGSAAPAPVKAADEKAELAEIASLFDLWNSTLQTGEPEKVASLYAPDGILLPTVSNKVRTDHAGKVDYFTAFLKLKPFGVIDQSIVRFLTPEKDVASNSGIYTFTLQKEEGPVKVQARYSFVYRKIDGEWKITEHHSSAMPEPVVDPLEEVAAQFDLWNSTLQTGDPEKVASLYAPDGVLLPTVSNKVRPDHASKVDYFTAFLKLKPFGTINESHVRFLNPQKTLAANSGVYTFKLQKEDGPAEVQARYSYIYRKIDGVWKIAEHHSSAMPEPVAAPAAAKETPRERKKFLGFL</sequence>
<proteinExistence type="predicted"/>
<dbReference type="Proteomes" id="UP000008141">
    <property type="component" value="Unassembled WGS sequence"/>
</dbReference>
<dbReference type="GO" id="GO:0004683">
    <property type="term" value="F:calcium/calmodulin-dependent protein kinase activity"/>
    <property type="evidence" value="ECO:0007669"/>
    <property type="project" value="InterPro"/>
</dbReference>
<organism evidence="3">
    <name type="scientific">Chlorella variabilis</name>
    <name type="common">Green alga</name>
    <dbReference type="NCBI Taxonomy" id="554065"/>
    <lineage>
        <taxon>Eukaryota</taxon>
        <taxon>Viridiplantae</taxon>
        <taxon>Chlorophyta</taxon>
        <taxon>core chlorophytes</taxon>
        <taxon>Trebouxiophyceae</taxon>
        <taxon>Chlorellales</taxon>
        <taxon>Chlorellaceae</taxon>
        <taxon>Chlorella clade</taxon>
        <taxon>Chlorella</taxon>
    </lineage>
</organism>
<dbReference type="CDD" id="cd00531">
    <property type="entry name" value="NTF2_like"/>
    <property type="match status" value="2"/>
</dbReference>
<evidence type="ECO:0000313" key="2">
    <source>
        <dbReference type="EMBL" id="EFN57151.1"/>
    </source>
</evidence>
<gene>
    <name evidence="2" type="ORF">CHLNCDRAFT_143501</name>
</gene>
<dbReference type="Gene3D" id="3.10.450.50">
    <property type="match status" value="2"/>
</dbReference>
<dbReference type="NCBIfam" id="TIGR02246">
    <property type="entry name" value="SgcJ/EcaC family oxidoreductase"/>
    <property type="match status" value="2"/>
</dbReference>
<dbReference type="OrthoDB" id="526748at2759"/>